<dbReference type="EMBL" id="FLUO01000003">
    <property type="protein sequence ID" value="SBW12473.1"/>
    <property type="molecule type" value="Genomic_DNA"/>
</dbReference>
<dbReference type="InterPro" id="IPR007692">
    <property type="entry name" value="DNA_helicase_DnaB"/>
</dbReference>
<dbReference type="InterPro" id="IPR007693">
    <property type="entry name" value="DNA_helicase_DnaB-like_N"/>
</dbReference>
<evidence type="ECO:0000256" key="13">
    <source>
        <dbReference type="NCBIfam" id="TIGR00665"/>
    </source>
</evidence>
<dbReference type="InterPro" id="IPR036185">
    <property type="entry name" value="DNA_heli_DnaB-like_N_sf"/>
</dbReference>
<feature type="region of interest" description="Disordered" evidence="15">
    <location>
        <begin position="1"/>
        <end position="22"/>
    </location>
</feature>
<keyword evidence="10" id="KW-0413">Isomerase</keyword>
<dbReference type="GO" id="GO:0005829">
    <property type="term" value="C:cytosol"/>
    <property type="evidence" value="ECO:0007669"/>
    <property type="project" value="TreeGrafter"/>
</dbReference>
<dbReference type="GO" id="GO:0016887">
    <property type="term" value="F:ATP hydrolysis activity"/>
    <property type="evidence" value="ECO:0007669"/>
    <property type="project" value="RHEA"/>
</dbReference>
<dbReference type="GO" id="GO:1990077">
    <property type="term" value="C:primosome complex"/>
    <property type="evidence" value="ECO:0007669"/>
    <property type="project" value="UniProtKB-UniRule"/>
</dbReference>
<keyword evidence="4 14" id="KW-0235">DNA replication</keyword>
<keyword evidence="7 14" id="KW-0347">Helicase</keyword>
<dbReference type="GO" id="GO:0005524">
    <property type="term" value="F:ATP binding"/>
    <property type="evidence" value="ECO:0007669"/>
    <property type="project" value="UniProtKB-UniRule"/>
</dbReference>
<evidence type="ECO:0000256" key="2">
    <source>
        <dbReference type="ARBA" id="ARBA00011643"/>
    </source>
</evidence>
<keyword evidence="3 14" id="KW-0639">Primosome</keyword>
<evidence type="ECO:0000256" key="10">
    <source>
        <dbReference type="ARBA" id="ARBA00023235"/>
    </source>
</evidence>
<evidence type="ECO:0000256" key="1">
    <source>
        <dbReference type="ARBA" id="ARBA00008428"/>
    </source>
</evidence>
<keyword evidence="6 14" id="KW-0378">Hydrolase</keyword>
<reference evidence="17" key="1">
    <citation type="submission" date="2016-04" db="EMBL/GenBank/DDBJ databases">
        <authorList>
            <person name="Evans L.H."/>
            <person name="Alamgir A."/>
            <person name="Owens N."/>
            <person name="Weber N.D."/>
            <person name="Virtaneva K."/>
            <person name="Barbian K."/>
            <person name="Babar A."/>
            <person name="Rosenke K."/>
        </authorList>
    </citation>
    <scope>NUCLEOTIDE SEQUENCE</scope>
    <source>
        <strain evidence="17">86</strain>
    </source>
</reference>
<evidence type="ECO:0000256" key="9">
    <source>
        <dbReference type="ARBA" id="ARBA00023125"/>
    </source>
</evidence>
<comment type="subunit">
    <text evidence="2">Homohexamer.</text>
</comment>
<dbReference type="SUPFAM" id="SSF52540">
    <property type="entry name" value="P-loop containing nucleoside triphosphate hydrolases"/>
    <property type="match status" value="1"/>
</dbReference>
<dbReference type="PROSITE" id="PS51199">
    <property type="entry name" value="SF4_HELICASE"/>
    <property type="match status" value="1"/>
</dbReference>
<evidence type="ECO:0000256" key="5">
    <source>
        <dbReference type="ARBA" id="ARBA00022741"/>
    </source>
</evidence>
<dbReference type="AlphaFoldDB" id="A0A212KL94"/>
<dbReference type="CDD" id="cd00984">
    <property type="entry name" value="DnaB_C"/>
    <property type="match status" value="1"/>
</dbReference>
<sequence length="500" mass="54796">MSQIPELSEPFRVVGGGPAPRTPPYDTEAEQALLGAILNNNAAIDKIIDFLKPIHFADSTHRRIFELCIQLGERGDTADPITLKRLMDGSPELERVGGPGYLARLAASVVGIINVEQYGRLIHDLYVRRQLIALGEDVVNDAFDETLEESADDQIRKAEEGLYNLANDGQSARGFTSFAAALAESLTSVDAACKSEGLSGVTTGLVDLDKTLGGLHNSDLVILAGRPGMGKTALATAIAYNAAYSKFKDPDGPGAVTAFFSLEMSAEQLATRILSNEAQIPGHAMRTGKINQDDFNKLTAAVGLMEKVPLYIDDTPGLSVGAIRTRARRLKRQANLGMVVIDYLQLLSPSVSSRRESNRVQELSEMTRGLKILAKELQVPVLVLSQLSRAVESRDDKRPQLSDLRESGSIEQDADMVMFVFREHYYRKAKAPLKKDGETDADYAHRYEEWEDGLKAIEFKSECIIAKQRHGPTGTVVLHFNGEYTTFGNWTEDDHLPYGG</sequence>
<evidence type="ECO:0000256" key="11">
    <source>
        <dbReference type="ARBA" id="ARBA00044932"/>
    </source>
</evidence>
<dbReference type="InterPro" id="IPR016136">
    <property type="entry name" value="DNA_helicase_N/primase_C"/>
</dbReference>
<dbReference type="Gene3D" id="1.10.860.10">
    <property type="entry name" value="DNAb Helicase, Chain A"/>
    <property type="match status" value="1"/>
</dbReference>
<accession>A0A212KL94</accession>
<dbReference type="InterPro" id="IPR007694">
    <property type="entry name" value="DNA_helicase_DnaB-like_C"/>
</dbReference>
<dbReference type="GO" id="GO:0003677">
    <property type="term" value="F:DNA binding"/>
    <property type="evidence" value="ECO:0007669"/>
    <property type="project" value="UniProtKB-UniRule"/>
</dbReference>
<dbReference type="PANTHER" id="PTHR30153">
    <property type="entry name" value="REPLICATIVE DNA HELICASE DNAB"/>
    <property type="match status" value="1"/>
</dbReference>
<evidence type="ECO:0000256" key="12">
    <source>
        <dbReference type="ARBA" id="ARBA00048954"/>
    </source>
</evidence>
<dbReference type="Pfam" id="PF00772">
    <property type="entry name" value="DnaB"/>
    <property type="match status" value="1"/>
</dbReference>
<evidence type="ECO:0000256" key="7">
    <source>
        <dbReference type="ARBA" id="ARBA00022806"/>
    </source>
</evidence>
<evidence type="ECO:0000256" key="6">
    <source>
        <dbReference type="ARBA" id="ARBA00022801"/>
    </source>
</evidence>
<dbReference type="NCBIfam" id="NF006606">
    <property type="entry name" value="PRK09165.1"/>
    <property type="match status" value="1"/>
</dbReference>
<keyword evidence="5 14" id="KW-0547">Nucleotide-binding</keyword>
<feature type="domain" description="SF4 helicase" evidence="16">
    <location>
        <begin position="194"/>
        <end position="494"/>
    </location>
</feature>
<evidence type="ECO:0000256" key="4">
    <source>
        <dbReference type="ARBA" id="ARBA00022705"/>
    </source>
</evidence>
<evidence type="ECO:0000313" key="17">
    <source>
        <dbReference type="EMBL" id="SBW12473.1"/>
    </source>
</evidence>
<dbReference type="GO" id="GO:0006269">
    <property type="term" value="P:DNA replication, synthesis of primer"/>
    <property type="evidence" value="ECO:0007669"/>
    <property type="project" value="UniProtKB-UniRule"/>
</dbReference>
<dbReference type="EC" id="5.6.2.3" evidence="13 14"/>
<keyword evidence="9 14" id="KW-0238">DNA-binding</keyword>
<gene>
    <name evidence="17" type="primary">dnaB</name>
    <name evidence="17" type="ORF">KL86APRO_30023</name>
</gene>
<dbReference type="GO" id="GO:0043139">
    <property type="term" value="F:5'-3' DNA helicase activity"/>
    <property type="evidence" value="ECO:0007669"/>
    <property type="project" value="UniProtKB-EC"/>
</dbReference>
<evidence type="ECO:0000256" key="15">
    <source>
        <dbReference type="SAM" id="MobiDB-lite"/>
    </source>
</evidence>
<comment type="function">
    <text evidence="11 14">The main replicative DNA helicase, it participates in initiation and elongation during chromosome replication. Travels ahead of the DNA replisome, separating dsDNA into templates for DNA synthesis. A processive ATP-dependent 5'-3' DNA helicase it has DNA-dependent ATPase activity.</text>
</comment>
<comment type="similarity">
    <text evidence="1 14">Belongs to the helicase family. DnaB subfamily.</text>
</comment>
<dbReference type="PANTHER" id="PTHR30153:SF2">
    <property type="entry name" value="REPLICATIVE DNA HELICASE"/>
    <property type="match status" value="1"/>
</dbReference>
<dbReference type="Gene3D" id="3.40.50.300">
    <property type="entry name" value="P-loop containing nucleotide triphosphate hydrolases"/>
    <property type="match status" value="1"/>
</dbReference>
<dbReference type="SUPFAM" id="SSF48024">
    <property type="entry name" value="N-terminal domain of DnaB helicase"/>
    <property type="match status" value="1"/>
</dbReference>
<comment type="catalytic activity">
    <reaction evidence="12 14">
        <text>ATP + H2O = ADP + phosphate + H(+)</text>
        <dbReference type="Rhea" id="RHEA:13065"/>
        <dbReference type="ChEBI" id="CHEBI:15377"/>
        <dbReference type="ChEBI" id="CHEBI:15378"/>
        <dbReference type="ChEBI" id="CHEBI:30616"/>
        <dbReference type="ChEBI" id="CHEBI:43474"/>
        <dbReference type="ChEBI" id="CHEBI:456216"/>
        <dbReference type="EC" id="5.6.2.3"/>
    </reaction>
</comment>
<evidence type="ECO:0000256" key="8">
    <source>
        <dbReference type="ARBA" id="ARBA00022840"/>
    </source>
</evidence>
<keyword evidence="8 14" id="KW-0067">ATP-binding</keyword>
<organism evidence="17">
    <name type="scientific">uncultured Alphaproteobacteria bacterium</name>
    <dbReference type="NCBI Taxonomy" id="91750"/>
    <lineage>
        <taxon>Bacteria</taxon>
        <taxon>Pseudomonadati</taxon>
        <taxon>Pseudomonadota</taxon>
        <taxon>Alphaproteobacteria</taxon>
        <taxon>environmental samples</taxon>
    </lineage>
</organism>
<evidence type="ECO:0000259" key="16">
    <source>
        <dbReference type="PROSITE" id="PS51199"/>
    </source>
</evidence>
<dbReference type="InterPro" id="IPR003593">
    <property type="entry name" value="AAA+_ATPase"/>
</dbReference>
<proteinExistence type="inferred from homology"/>
<dbReference type="NCBIfam" id="TIGR00665">
    <property type="entry name" value="DnaB"/>
    <property type="match status" value="1"/>
</dbReference>
<evidence type="ECO:0000256" key="14">
    <source>
        <dbReference type="RuleBase" id="RU362085"/>
    </source>
</evidence>
<dbReference type="Pfam" id="PF03796">
    <property type="entry name" value="DnaB_C"/>
    <property type="match status" value="1"/>
</dbReference>
<dbReference type="InterPro" id="IPR027417">
    <property type="entry name" value="P-loop_NTPase"/>
</dbReference>
<dbReference type="SMART" id="SM00382">
    <property type="entry name" value="AAA"/>
    <property type="match status" value="1"/>
</dbReference>
<name>A0A212KL94_9PROT</name>
<protein>
    <recommendedName>
        <fullName evidence="13 14">Replicative DNA helicase</fullName>
        <ecNumber evidence="13 14">5.6.2.3</ecNumber>
    </recommendedName>
</protein>
<evidence type="ECO:0000256" key="3">
    <source>
        <dbReference type="ARBA" id="ARBA00022515"/>
    </source>
</evidence>